<dbReference type="WBParaSite" id="DME_0000765901-mRNA-1">
    <property type="protein sequence ID" value="DME_0000765901-mRNA-1"/>
    <property type="gene ID" value="DME_0000765901"/>
</dbReference>
<keyword evidence="4" id="KW-1185">Reference proteome</keyword>
<evidence type="ECO:0000313" key="3">
    <source>
        <dbReference type="Proteomes" id="UP000038040"/>
    </source>
</evidence>
<evidence type="ECO:0000313" key="5">
    <source>
        <dbReference type="WBParaSite" id="DME_0000765901-mRNA-1"/>
    </source>
</evidence>
<dbReference type="Proteomes" id="UP000038040">
    <property type="component" value="Unplaced"/>
</dbReference>
<feature type="region of interest" description="Disordered" evidence="1">
    <location>
        <begin position="1"/>
        <end position="60"/>
    </location>
</feature>
<evidence type="ECO:0000313" key="2">
    <source>
        <dbReference type="EMBL" id="VDN51953.1"/>
    </source>
</evidence>
<sequence length="94" mass="9805">MKPEETLVEVRSGSDVQIDRPTRVLSVGSTGASTGADLGGSSKYSSKGSRQIRSVTSGKGLALRTESDGLLREALRPSLNSRLRTGTDSGNPTV</sequence>
<feature type="compositionally biased region" description="Low complexity" evidence="1">
    <location>
        <begin position="39"/>
        <end position="49"/>
    </location>
</feature>
<dbReference type="OrthoDB" id="5866503at2759"/>
<protein>
    <submittedName>
        <fullName evidence="5">Movement protein</fullName>
    </submittedName>
</protein>
<dbReference type="Proteomes" id="UP000274756">
    <property type="component" value="Unassembled WGS sequence"/>
</dbReference>
<gene>
    <name evidence="2" type="ORF">DME_LOCUS1926</name>
</gene>
<feature type="region of interest" description="Disordered" evidence="1">
    <location>
        <begin position="73"/>
        <end position="94"/>
    </location>
</feature>
<feature type="compositionally biased region" description="Polar residues" evidence="1">
    <location>
        <begin position="78"/>
        <end position="94"/>
    </location>
</feature>
<dbReference type="EMBL" id="UYYG01000037">
    <property type="protein sequence ID" value="VDN51953.1"/>
    <property type="molecule type" value="Genomic_DNA"/>
</dbReference>
<proteinExistence type="predicted"/>
<evidence type="ECO:0000256" key="1">
    <source>
        <dbReference type="SAM" id="MobiDB-lite"/>
    </source>
</evidence>
<evidence type="ECO:0000313" key="4">
    <source>
        <dbReference type="Proteomes" id="UP000274756"/>
    </source>
</evidence>
<reference evidence="2 4" key="2">
    <citation type="submission" date="2018-11" db="EMBL/GenBank/DDBJ databases">
        <authorList>
            <consortium name="Pathogen Informatics"/>
        </authorList>
    </citation>
    <scope>NUCLEOTIDE SEQUENCE [LARGE SCALE GENOMIC DNA]</scope>
</reference>
<accession>A0A0N4UJ45</accession>
<organism evidence="3 5">
    <name type="scientific">Dracunculus medinensis</name>
    <name type="common">Guinea worm</name>
    <dbReference type="NCBI Taxonomy" id="318479"/>
    <lineage>
        <taxon>Eukaryota</taxon>
        <taxon>Metazoa</taxon>
        <taxon>Ecdysozoa</taxon>
        <taxon>Nematoda</taxon>
        <taxon>Chromadorea</taxon>
        <taxon>Rhabditida</taxon>
        <taxon>Spirurina</taxon>
        <taxon>Dracunculoidea</taxon>
        <taxon>Dracunculidae</taxon>
        <taxon>Dracunculus</taxon>
    </lineage>
</organism>
<name>A0A0N4UJ45_DRAME</name>
<reference evidence="5" key="1">
    <citation type="submission" date="2017-02" db="UniProtKB">
        <authorList>
            <consortium name="WormBaseParasite"/>
        </authorList>
    </citation>
    <scope>IDENTIFICATION</scope>
</reference>
<dbReference type="AlphaFoldDB" id="A0A0N4UJ45"/>